<name>A0A6V7QW00_ANACO</name>
<dbReference type="SUPFAM" id="SSF81837">
    <property type="entry name" value="BEACH domain"/>
    <property type="match status" value="1"/>
</dbReference>
<feature type="domain" description="BEACH" evidence="3">
    <location>
        <begin position="23"/>
        <end position="172"/>
    </location>
</feature>
<dbReference type="EMBL" id="CAJEUB010000031">
    <property type="protein sequence ID" value="CAD1847037.1"/>
    <property type="molecule type" value="Genomic_DNA"/>
</dbReference>
<keyword evidence="1" id="KW-0853">WD repeat</keyword>
<accession>A0A6V7QW00</accession>
<evidence type="ECO:0000256" key="2">
    <source>
        <dbReference type="ARBA" id="ARBA00022737"/>
    </source>
</evidence>
<proteinExistence type="predicted"/>
<dbReference type="Gene3D" id="1.10.1540.10">
    <property type="entry name" value="BEACH domain"/>
    <property type="match status" value="1"/>
</dbReference>
<dbReference type="InterPro" id="IPR000409">
    <property type="entry name" value="BEACH_dom"/>
</dbReference>
<dbReference type="PANTHER" id="PTHR46108:SF4">
    <property type="entry name" value="BLUE CHEESE"/>
    <property type="match status" value="1"/>
</dbReference>
<dbReference type="InterPro" id="IPR051944">
    <property type="entry name" value="BEACH_domain_protein"/>
</dbReference>
<reference evidence="4" key="1">
    <citation type="submission" date="2020-07" db="EMBL/GenBank/DDBJ databases">
        <authorList>
            <person name="Lin J."/>
        </authorList>
    </citation>
    <scope>NUCLEOTIDE SEQUENCE</scope>
</reference>
<gene>
    <name evidence="4" type="ORF">CB5_LOCUS30248</name>
</gene>
<dbReference type="Pfam" id="PF02138">
    <property type="entry name" value="Beach"/>
    <property type="match status" value="1"/>
</dbReference>
<dbReference type="AlphaFoldDB" id="A0A6V7QW00"/>
<evidence type="ECO:0000313" key="4">
    <source>
        <dbReference type="EMBL" id="CAD1847037.1"/>
    </source>
</evidence>
<organism evidence="4">
    <name type="scientific">Ananas comosus var. bracteatus</name>
    <name type="common">red pineapple</name>
    <dbReference type="NCBI Taxonomy" id="296719"/>
    <lineage>
        <taxon>Eukaryota</taxon>
        <taxon>Viridiplantae</taxon>
        <taxon>Streptophyta</taxon>
        <taxon>Embryophyta</taxon>
        <taxon>Tracheophyta</taxon>
        <taxon>Spermatophyta</taxon>
        <taxon>Magnoliopsida</taxon>
        <taxon>Liliopsida</taxon>
        <taxon>Poales</taxon>
        <taxon>Bromeliaceae</taxon>
        <taxon>Bromelioideae</taxon>
        <taxon>Ananas</taxon>
    </lineage>
</organism>
<keyword evidence="2" id="KW-0677">Repeat</keyword>
<protein>
    <recommendedName>
        <fullName evidence="3">BEACH domain-containing protein</fullName>
    </recommendedName>
</protein>
<evidence type="ECO:0000259" key="3">
    <source>
        <dbReference type="PROSITE" id="PS50197"/>
    </source>
</evidence>
<dbReference type="PROSITE" id="PS50197">
    <property type="entry name" value="BEACH"/>
    <property type="match status" value="1"/>
</dbReference>
<sequence>MNLPRIACWTQQFQVHQNKKAMRQAGFLRSWRSHSQEVAKWGNQQLPIPYASKYASRAGIQRSHTIPSISWVLADYESETLDLSNPQTFRKLDKPMGCQTADGEEEFRKRPDFFICRGLLFSSLYESWDDPDVPKFHYGNMVSAAGKSNTSDVKELILSSSICQSIWRIASV</sequence>
<dbReference type="InterPro" id="IPR036372">
    <property type="entry name" value="BEACH_dom_sf"/>
</dbReference>
<evidence type="ECO:0000256" key="1">
    <source>
        <dbReference type="ARBA" id="ARBA00022574"/>
    </source>
</evidence>
<dbReference type="PANTHER" id="PTHR46108">
    <property type="entry name" value="BLUE CHEESE"/>
    <property type="match status" value="1"/>
</dbReference>